<dbReference type="Gene3D" id="3.50.30.30">
    <property type="match status" value="1"/>
</dbReference>
<dbReference type="Gramene" id="TraesWEE_scaffold_004937_01G000400.1">
    <property type="protein sequence ID" value="TraesWEE_scaffold_004937_01G000400.1"/>
    <property type="gene ID" value="TraesWEE_scaffold_004937_01G000400"/>
</dbReference>
<comment type="subcellular location">
    <subcellularLocation>
        <location evidence="1">Secreted</location>
    </subcellularLocation>
</comment>
<feature type="chain" id="PRO_5017231375" description="Subtilisin-like protease" evidence="12">
    <location>
        <begin position="25"/>
        <end position="745"/>
    </location>
</feature>
<evidence type="ECO:0000259" key="13">
    <source>
        <dbReference type="Pfam" id="PF00082"/>
    </source>
</evidence>
<dbReference type="Gramene" id="TraesARI1A03G00132200.1">
    <property type="protein sequence ID" value="TraesARI1A03G00132200.1.CDS1"/>
    <property type="gene ID" value="TraesARI1A03G00132200"/>
</dbReference>
<proteinExistence type="inferred from homology"/>
<feature type="domain" description="Inhibitor I9" evidence="14">
    <location>
        <begin position="50"/>
        <end position="128"/>
    </location>
</feature>
<dbReference type="Gene3D" id="2.60.40.2310">
    <property type="match status" value="1"/>
</dbReference>
<dbReference type="Gramene" id="TraesCLE_scaffold_046655_01G000200.1">
    <property type="protein sequence ID" value="TraesCLE_scaffold_046655_01G000200.1"/>
    <property type="gene ID" value="TraesCLE_scaffold_046655_01G000200"/>
</dbReference>
<evidence type="ECO:0000256" key="3">
    <source>
        <dbReference type="ARBA" id="ARBA00022670"/>
    </source>
</evidence>
<accession>A0A3B5Y2W0</accession>
<evidence type="ECO:0000256" key="7">
    <source>
        <dbReference type="ARBA" id="ARBA00023180"/>
    </source>
</evidence>
<feature type="active site" description="Charge relay system" evidence="8 9">
    <location>
        <position position="162"/>
    </location>
</feature>
<dbReference type="SUPFAM" id="SSF52743">
    <property type="entry name" value="Subtilisin-like"/>
    <property type="match status" value="1"/>
</dbReference>
<dbReference type="GO" id="GO:0004252">
    <property type="term" value="F:serine-type endopeptidase activity"/>
    <property type="evidence" value="ECO:0000318"/>
    <property type="project" value="GO_Central"/>
</dbReference>
<reference evidence="16" key="1">
    <citation type="submission" date="2018-08" db="EMBL/GenBank/DDBJ databases">
        <authorList>
            <person name="Rossello M."/>
        </authorList>
    </citation>
    <scope>NUCLEOTIDE SEQUENCE [LARGE SCALE GENOMIC DNA]</scope>
    <source>
        <strain evidence="16">cv. Chinese Spring</strain>
    </source>
</reference>
<feature type="signal peptide" evidence="12">
    <location>
        <begin position="1"/>
        <end position="24"/>
    </location>
</feature>
<dbReference type="Gramene" id="TraesKAR1A01G0306220.1">
    <property type="protein sequence ID" value="cds.TraesKAR1A01G0306220.1"/>
    <property type="gene ID" value="TraesKAR1A01G0306220"/>
</dbReference>
<evidence type="ECO:0000256" key="6">
    <source>
        <dbReference type="ARBA" id="ARBA00022825"/>
    </source>
</evidence>
<evidence type="ECO:0000256" key="9">
    <source>
        <dbReference type="PROSITE-ProRule" id="PRU01240"/>
    </source>
</evidence>
<evidence type="ECO:0000256" key="2">
    <source>
        <dbReference type="ARBA" id="ARBA00011073"/>
    </source>
</evidence>
<dbReference type="InterPro" id="IPR023828">
    <property type="entry name" value="Peptidase_S8_Ser-AS"/>
</dbReference>
<keyword evidence="6 9" id="KW-0720">Serine protease</keyword>
<dbReference type="PROSITE" id="PS51892">
    <property type="entry name" value="SUBTILASE"/>
    <property type="match status" value="1"/>
</dbReference>
<keyword evidence="4 12" id="KW-0732">Signal</keyword>
<evidence type="ECO:0000256" key="5">
    <source>
        <dbReference type="ARBA" id="ARBA00022801"/>
    </source>
</evidence>
<dbReference type="Proteomes" id="UP000019116">
    <property type="component" value="Chromosome 1A"/>
</dbReference>
<dbReference type="AlphaFoldDB" id="A0A3B5Y2W0"/>
<evidence type="ECO:0000256" key="12">
    <source>
        <dbReference type="SAM" id="SignalP"/>
    </source>
</evidence>
<dbReference type="Gramene" id="TraesROB_scaffold_002941_01G000400.1">
    <property type="protein sequence ID" value="TraesROB_scaffold_002941_01G000400.1"/>
    <property type="gene ID" value="TraesROB_scaffold_002941_01G000400"/>
</dbReference>
<dbReference type="PANTHER" id="PTHR10795">
    <property type="entry name" value="PROPROTEIN CONVERTASE SUBTILISIN/KEXIN"/>
    <property type="match status" value="1"/>
</dbReference>
<evidence type="ECO:0000259" key="14">
    <source>
        <dbReference type="Pfam" id="PF05922"/>
    </source>
</evidence>
<dbReference type="PRINTS" id="PR00723">
    <property type="entry name" value="SUBTILISIN"/>
</dbReference>
<dbReference type="Gene3D" id="3.40.50.200">
    <property type="entry name" value="Peptidase S8/S53 domain"/>
    <property type="match status" value="1"/>
</dbReference>
<evidence type="ECO:0000259" key="15">
    <source>
        <dbReference type="Pfam" id="PF17766"/>
    </source>
</evidence>
<organism evidence="16">
    <name type="scientific">Triticum aestivum</name>
    <name type="common">Wheat</name>
    <dbReference type="NCBI Taxonomy" id="4565"/>
    <lineage>
        <taxon>Eukaryota</taxon>
        <taxon>Viridiplantae</taxon>
        <taxon>Streptophyta</taxon>
        <taxon>Embryophyta</taxon>
        <taxon>Tracheophyta</taxon>
        <taxon>Spermatophyta</taxon>
        <taxon>Magnoliopsida</taxon>
        <taxon>Liliopsida</taxon>
        <taxon>Poales</taxon>
        <taxon>Poaceae</taxon>
        <taxon>BOP clade</taxon>
        <taxon>Pooideae</taxon>
        <taxon>Triticodae</taxon>
        <taxon>Triticeae</taxon>
        <taxon>Triticinae</taxon>
        <taxon>Triticum</taxon>
    </lineage>
</organism>
<dbReference type="EnsemblPlants" id="TraesCS1A02G292900.1">
    <property type="protein sequence ID" value="TraesCS1A02G292900.1.cds1"/>
    <property type="gene ID" value="TraesCS1A02G292900"/>
</dbReference>
<evidence type="ECO:0000313" key="16">
    <source>
        <dbReference type="EnsemblPlants" id="TraesCS1A02G292900.1.cds1"/>
    </source>
</evidence>
<evidence type="ECO:0000256" key="8">
    <source>
        <dbReference type="PIRSR" id="PIRSR615500-1"/>
    </source>
</evidence>
<keyword evidence="17" id="KW-1185">Reference proteome</keyword>
<feature type="active site" description="Charge relay system" evidence="8 9">
    <location>
        <position position="532"/>
    </location>
</feature>
<dbReference type="InterPro" id="IPR041469">
    <property type="entry name" value="Subtilisin-like_FN3"/>
</dbReference>
<dbReference type="InterPro" id="IPR037045">
    <property type="entry name" value="S8pro/Inhibitor_I9_sf"/>
</dbReference>
<evidence type="ECO:0000256" key="10">
    <source>
        <dbReference type="RuleBase" id="RU003355"/>
    </source>
</evidence>
<dbReference type="Pfam" id="PF05922">
    <property type="entry name" value="Inhibitor_I9"/>
    <property type="match status" value="1"/>
</dbReference>
<dbReference type="InterPro" id="IPR034197">
    <property type="entry name" value="Peptidases_S8_3"/>
</dbReference>
<feature type="active site" description="Charge relay system" evidence="8 9">
    <location>
        <position position="218"/>
    </location>
</feature>
<dbReference type="SMR" id="A0A3B5Y2W0"/>
<dbReference type="PROSITE" id="PS00137">
    <property type="entry name" value="SUBTILASE_HIS"/>
    <property type="match status" value="1"/>
</dbReference>
<dbReference type="Gramene" id="TraesCS1A03G0732300.1">
    <property type="protein sequence ID" value="TraesCS1A03G0732300.1.CDS1"/>
    <property type="gene ID" value="TraesCS1A03G0732300"/>
</dbReference>
<dbReference type="PROSITE" id="PS00138">
    <property type="entry name" value="SUBTILASE_SER"/>
    <property type="match status" value="1"/>
</dbReference>
<evidence type="ECO:0000256" key="4">
    <source>
        <dbReference type="ARBA" id="ARBA00022729"/>
    </source>
</evidence>
<dbReference type="Gene3D" id="3.30.70.80">
    <property type="entry name" value="Peptidase S8 propeptide/proteinase inhibitor I9"/>
    <property type="match status" value="1"/>
</dbReference>
<protein>
    <recommendedName>
        <fullName evidence="18">Subtilisin-like protease</fullName>
    </recommendedName>
</protein>
<dbReference type="Pfam" id="PF00082">
    <property type="entry name" value="Peptidase_S8"/>
    <property type="match status" value="1"/>
</dbReference>
<dbReference type="InterPro" id="IPR023827">
    <property type="entry name" value="Peptidase_S8_Asp-AS"/>
</dbReference>
<dbReference type="InterPro" id="IPR010259">
    <property type="entry name" value="S8pro/Inhibitor_I9"/>
</dbReference>
<dbReference type="CDD" id="cd04852">
    <property type="entry name" value="Peptidases_S8_3"/>
    <property type="match status" value="1"/>
</dbReference>
<evidence type="ECO:0000256" key="11">
    <source>
        <dbReference type="SAM" id="MobiDB-lite"/>
    </source>
</evidence>
<keyword evidence="7" id="KW-0325">Glycoprotein</keyword>
<dbReference type="STRING" id="4565.A0A3B5Y2W0"/>
<feature type="domain" description="Peptidase S8/S53" evidence="13">
    <location>
        <begin position="153"/>
        <end position="589"/>
    </location>
</feature>
<dbReference type="Gramene" id="TraesCAD_scaffold_019515_01G000200.1">
    <property type="protein sequence ID" value="TraesCAD_scaffold_019515_01G000200.1"/>
    <property type="gene ID" value="TraesCAD_scaffold_019515_01G000200"/>
</dbReference>
<reference evidence="16" key="2">
    <citation type="submission" date="2018-10" db="UniProtKB">
        <authorList>
            <consortium name="EnsemblPlants"/>
        </authorList>
    </citation>
    <scope>IDENTIFICATION</scope>
</reference>
<dbReference type="OrthoDB" id="640735at2759"/>
<dbReference type="InterPro" id="IPR045051">
    <property type="entry name" value="SBT"/>
</dbReference>
<dbReference type="PROSITE" id="PS00136">
    <property type="entry name" value="SUBTILASE_ASP"/>
    <property type="match status" value="1"/>
</dbReference>
<dbReference type="InterPro" id="IPR000209">
    <property type="entry name" value="Peptidase_S8/S53_dom"/>
</dbReference>
<keyword evidence="3 9" id="KW-0645">Protease</keyword>
<dbReference type="GO" id="GO:0005576">
    <property type="term" value="C:extracellular region"/>
    <property type="evidence" value="ECO:0000318"/>
    <property type="project" value="GO_Central"/>
</dbReference>
<feature type="compositionally biased region" description="Low complexity" evidence="11">
    <location>
        <begin position="29"/>
        <end position="44"/>
    </location>
</feature>
<keyword evidence="5 9" id="KW-0378">Hydrolase</keyword>
<dbReference type="OMA" id="WSPMAIR"/>
<sequence>MAPVALALCWCTAVLLSTPPPAHSYTGDPSTAPGPSPAAAEPTSSSEYKTYIILLKPRADAQVMDDEAREGWYRSFLPDDVTAHGEPRLVSSYKTIFHGFAALLTEEELDAASRKPGFGRWFPDEMMYPTTTRTPEFLGLSKDAGLWPKSSYGKGIIIGVIDSGIESRHPSFDDAGMSPPPARWKGTCKGMVRPVRCNNKLIGVRSFVDFNPDDETGHGTHVASIAAGNFVANASSSHGQAAGTAAGIAPGAHLAMYKACRPTGCLRSNVVHAIDTAVGDGVDVINISLVRESGVLLDKDVVAIGAFRAVAKGVVFVTSAGNDGPDSSTVNNDTPWEITVGAGSVDRKLAAGLLLESGDLVEGEALVQAPNSTAYRPLHYPGEGCRKVSVERTRGHIVICDDARVKVDVQARIIKNLYNNGAAHVVLIGQEKAGFTLGFREYGSSVVQEPAAVGHKLKDYSQYPDSAAQVFFKGTQLGIRQSPTVAYFSSRGPSRGNPRIVKPDILAPGLNILAAATESPDRGPFRFMSGTSMAVPHISGVVALLKGVHPDWSPMAIRSAIMTTADELDNDGKPIMNEKHEPASAFAVGAGHVNPTRAVDPGLVYDLEVRDYAGYVCHHFARARLDDDDDDDYAVQDILQDLNLNCRNVPRLSDVDLNYPSIVVPANKKVQRTLTNVGPAEQYTGRLSMAHGVGVDFSPKWLSFSRPGEKLTFQVSHHGSEVAEGFLIWESNTHTVQSPLVVLRS</sequence>
<evidence type="ECO:0008006" key="18">
    <source>
        <dbReference type="Google" id="ProtNLM"/>
    </source>
</evidence>
<comment type="similarity">
    <text evidence="2 9 10">Belongs to the peptidase S8 family.</text>
</comment>
<feature type="region of interest" description="Disordered" evidence="11">
    <location>
        <begin position="22"/>
        <end position="44"/>
    </location>
</feature>
<dbReference type="InterPro" id="IPR036852">
    <property type="entry name" value="Peptidase_S8/S53_dom_sf"/>
</dbReference>
<evidence type="ECO:0000313" key="17">
    <source>
        <dbReference type="Proteomes" id="UP000019116"/>
    </source>
</evidence>
<dbReference type="Pfam" id="PF17766">
    <property type="entry name" value="fn3_6"/>
    <property type="match status" value="1"/>
</dbReference>
<dbReference type="InterPro" id="IPR015500">
    <property type="entry name" value="Peptidase_S8_subtilisin-rel"/>
</dbReference>
<feature type="domain" description="Subtilisin-like protease fibronectin type-III" evidence="15">
    <location>
        <begin position="656"/>
        <end position="742"/>
    </location>
</feature>
<dbReference type="GO" id="GO:0006508">
    <property type="term" value="P:proteolysis"/>
    <property type="evidence" value="ECO:0007669"/>
    <property type="project" value="UniProtKB-KW"/>
</dbReference>
<name>A0A3B5Y2W0_WHEAT</name>
<dbReference type="Gramene" id="TraesCS1A02G292900.1">
    <property type="protein sequence ID" value="TraesCS1A02G292900.1.cds1"/>
    <property type="gene ID" value="TraesCS1A02G292900"/>
</dbReference>
<evidence type="ECO:0000256" key="1">
    <source>
        <dbReference type="ARBA" id="ARBA00004613"/>
    </source>
</evidence>
<dbReference type="InterPro" id="IPR022398">
    <property type="entry name" value="Peptidase_S8_His-AS"/>
</dbReference>